<sequence>MFRTAYREIGLFGLVKRTVNEFLEDDMPTYASALAYQMLFSLFPFLLVLITLVGYLHLPEFFAWLREQAALLLPPEAMDQVNPVIDQLQQQKGGLLSIGIAVALWTSSAGIRSMMIALNAAYDVKESRPVWKRFSLSILYTLGIALLLLVAAGLMVTGPQVIAWIAGLVGLEQYLVTLWTWLRWPLAVFLLMLAVALFYYLVPDVEQRFRFITPGSVLSVIAWIAASLAYGFYVKNFANYNAMYGSIGAIIILLLYFYLSAAVVLFGAELNAVIEHHSEDGKDPGERELPDNDDPELKA</sequence>
<dbReference type="PANTHER" id="PTHR30213:SF0">
    <property type="entry name" value="UPF0761 MEMBRANE PROTEIN YIHY"/>
    <property type="match status" value="1"/>
</dbReference>
<evidence type="ECO:0000313" key="12">
    <source>
        <dbReference type="EMBL" id="RPM23122.1"/>
    </source>
</evidence>
<dbReference type="Proteomes" id="UP000644192">
    <property type="component" value="Unassembled WGS sequence"/>
</dbReference>
<evidence type="ECO:0000256" key="4">
    <source>
        <dbReference type="ARBA" id="ARBA00022989"/>
    </source>
</evidence>
<dbReference type="Proteomes" id="UP000194857">
    <property type="component" value="Unassembled WGS sequence"/>
</dbReference>
<evidence type="ECO:0000313" key="10">
    <source>
        <dbReference type="EMBL" id="MZZ13036.1"/>
    </source>
</evidence>
<dbReference type="EMBL" id="WXZT01000006">
    <property type="protein sequence ID" value="MZZ13036.1"/>
    <property type="molecule type" value="Genomic_DNA"/>
</dbReference>
<evidence type="ECO:0000313" key="11">
    <source>
        <dbReference type="EMBL" id="OTI65332.1"/>
    </source>
</evidence>
<keyword evidence="4 7" id="KW-1133">Transmembrane helix</keyword>
<evidence type="ECO:0000313" key="9">
    <source>
        <dbReference type="EMBL" id="CRP03686.1"/>
    </source>
</evidence>
<gene>
    <name evidence="11" type="ORF">CAZ10_06090</name>
    <name evidence="8" type="ORF">CCBH4851_00629</name>
    <name evidence="10" type="ORF">GUL26_12340</name>
    <name evidence="12" type="ORF">IPC1295_01055</name>
    <name evidence="13" type="ORF">L4V69_15460</name>
    <name evidence="9" type="ORF">PAERUG_P19_London_7_VIM_2_05_10_03228</name>
</gene>
<dbReference type="Proteomes" id="UP001297540">
    <property type="component" value="Chromosome"/>
</dbReference>
<reference evidence="14" key="1">
    <citation type="submission" date="2015-06" db="EMBL/GenBank/DDBJ databases">
        <authorList>
            <person name="Radhakrishnan Rajesh"/>
            <person name="Underwood Anthony"/>
            <person name="Al-Shahib Ali"/>
        </authorList>
    </citation>
    <scope>NUCLEOTIDE SEQUENCE [LARGE SCALE GENOMIC DNA]</scope>
    <source>
        <strain evidence="14">P19_London_7_VIM_2_05_10</strain>
    </source>
</reference>
<reference evidence="12 16" key="6">
    <citation type="submission" date="2019-01" db="EMBL/GenBank/DDBJ databases">
        <title>The Pseudomonas aeruginosa pan-genome provides new insights on its population structure, horizontal gene transfer and pathogenicity.</title>
        <authorList>
            <person name="Freschi L."/>
            <person name="Vincent A.T."/>
            <person name="Jeukens J."/>
            <person name="Emond-Rheault J.-G."/>
            <person name="Kukavica-Ibrulj I."/>
            <person name="Dupont M.-J."/>
            <person name="Charette S.J."/>
            <person name="Boyle B."/>
            <person name="Levesque R.C."/>
        </authorList>
    </citation>
    <scope>NUCLEOTIDE SEQUENCE [LARGE SCALE GENOMIC DNA]</scope>
    <source>
        <strain evidence="12 16">PA-W36</strain>
    </source>
</reference>
<dbReference type="EMBL" id="KT454971">
    <property type="protein sequence ID" value="ALI59328.1"/>
    <property type="molecule type" value="Genomic_DNA"/>
</dbReference>
<dbReference type="EMBL" id="NFFZ01000002">
    <property type="protein sequence ID" value="OTI65332.1"/>
    <property type="molecule type" value="Genomic_DNA"/>
</dbReference>
<dbReference type="NCBIfam" id="TIGR00765">
    <property type="entry name" value="yihY_not_rbn"/>
    <property type="match status" value="1"/>
</dbReference>
<feature type="transmembrane region" description="Helical" evidence="7">
    <location>
        <begin position="95"/>
        <end position="122"/>
    </location>
</feature>
<feature type="transmembrane region" description="Helical" evidence="7">
    <location>
        <begin position="134"/>
        <end position="154"/>
    </location>
</feature>
<evidence type="ECO:0000313" key="15">
    <source>
        <dbReference type="Proteomes" id="UP000194857"/>
    </source>
</evidence>
<dbReference type="Proteomes" id="UP000045039">
    <property type="component" value="Unassembled WGS sequence"/>
</dbReference>
<reference evidence="10" key="7">
    <citation type="submission" date="2020-01" db="EMBL/GenBank/DDBJ databases">
        <title>Bacteria Cultured from War Wounds Associated with the Conflict in Eastern Ukraine.</title>
        <authorList>
            <person name="Snesrud E."/>
            <person name="Galac M.R."/>
            <person name="Mc Gann P."/>
            <person name="Valentine K."/>
            <person name="Viacheslav K."/>
        </authorList>
    </citation>
    <scope>NUCLEOTIDE SEQUENCE</scope>
    <source>
        <strain evidence="10">VNMU148</strain>
    </source>
</reference>
<dbReference type="AlphaFoldDB" id="A0A0D7MI97"/>
<name>A0A0D7MI97_PSEAI</name>
<protein>
    <submittedName>
        <fullName evidence="11">Ribonuclease BN</fullName>
    </submittedName>
    <submittedName>
        <fullName evidence="10">YihY family inner membrane protein</fullName>
    </submittedName>
    <submittedName>
        <fullName evidence="12">YihY/virulence factor BrkB family protein</fullName>
    </submittedName>
</protein>
<dbReference type="RefSeq" id="WP_003090797.1">
    <property type="nucleotide sequence ID" value="NZ_AP014622.1"/>
</dbReference>
<dbReference type="EMBL" id="CP136986">
    <property type="protein sequence ID" value="WOS80492.1"/>
    <property type="molecule type" value="Genomic_DNA"/>
</dbReference>
<evidence type="ECO:0000256" key="7">
    <source>
        <dbReference type="SAM" id="Phobius"/>
    </source>
</evidence>
<dbReference type="Proteomes" id="UP000284767">
    <property type="component" value="Unassembled WGS sequence"/>
</dbReference>
<dbReference type="Pfam" id="PF03631">
    <property type="entry name" value="Virul_fac_BrkB"/>
    <property type="match status" value="1"/>
</dbReference>
<reference evidence="8" key="3">
    <citation type="submission" date="2015-08" db="EMBL/GenBank/DDBJ databases">
        <title>Pseudomonas aeruginosa strain CCBH4851 chromosome region.</title>
        <authorList>
            <person name="Silveira M.C."/>
            <person name="Carvalho-Assef A.P.D."/>
            <person name="Albano R.M."/>
        </authorList>
    </citation>
    <scope>NUCLEOTIDE SEQUENCE</scope>
    <source>
        <strain evidence="8">CCBH4851</strain>
    </source>
</reference>
<evidence type="ECO:0000256" key="2">
    <source>
        <dbReference type="ARBA" id="ARBA00022475"/>
    </source>
</evidence>
<evidence type="ECO:0000313" key="16">
    <source>
        <dbReference type="Proteomes" id="UP000284767"/>
    </source>
</evidence>
<accession>A0A1S1C162</accession>
<dbReference type="PANTHER" id="PTHR30213">
    <property type="entry name" value="INNER MEMBRANE PROTEIN YHJD"/>
    <property type="match status" value="1"/>
</dbReference>
<dbReference type="OMA" id="AIQEEWP"/>
<evidence type="ECO:0000313" key="13">
    <source>
        <dbReference type="EMBL" id="WOS80492.1"/>
    </source>
</evidence>
<feature type="region of interest" description="Disordered" evidence="6">
    <location>
        <begin position="278"/>
        <end position="299"/>
    </location>
</feature>
<keyword evidence="2" id="KW-1003">Cell membrane</keyword>
<evidence type="ECO:0000256" key="3">
    <source>
        <dbReference type="ARBA" id="ARBA00022692"/>
    </source>
</evidence>
<reference evidence="11 15" key="4">
    <citation type="submission" date="2017-05" db="EMBL/GenBank/DDBJ databases">
        <authorList>
            <person name="Song R."/>
            <person name="Chenine A.L."/>
            <person name="Ruprecht R.M."/>
        </authorList>
    </citation>
    <scope>NUCLEOTIDE SEQUENCE [LARGE SCALE GENOMIC DNA]</scope>
    <source>
        <strain evidence="11 15">S567_C10_BS</strain>
    </source>
</reference>
<feature type="transmembrane region" description="Helical" evidence="7">
    <location>
        <begin position="184"/>
        <end position="202"/>
    </location>
</feature>
<organism evidence="12 16">
    <name type="scientific">Pseudomonas aeruginosa</name>
    <dbReference type="NCBI Taxonomy" id="287"/>
    <lineage>
        <taxon>Bacteria</taxon>
        <taxon>Pseudomonadati</taxon>
        <taxon>Pseudomonadota</taxon>
        <taxon>Gammaproteobacteria</taxon>
        <taxon>Pseudomonadales</taxon>
        <taxon>Pseudomonadaceae</taxon>
        <taxon>Pseudomonas</taxon>
    </lineage>
</organism>
<dbReference type="PIRSF" id="PIRSF035875">
    <property type="entry name" value="RNase_BN"/>
    <property type="match status" value="1"/>
</dbReference>
<dbReference type="InterPro" id="IPR017039">
    <property type="entry name" value="Virul_fac_BrkB"/>
</dbReference>
<feature type="transmembrane region" description="Helical" evidence="7">
    <location>
        <begin position="34"/>
        <end position="58"/>
    </location>
</feature>
<feature type="transmembrane region" description="Helical" evidence="7">
    <location>
        <begin position="209"/>
        <end position="233"/>
    </location>
</feature>
<evidence type="ECO:0000256" key="1">
    <source>
        <dbReference type="ARBA" id="ARBA00004651"/>
    </source>
</evidence>
<reference evidence="13" key="8">
    <citation type="submission" date="2023-06" db="EMBL/GenBank/DDBJ databases">
        <authorList>
            <consortium name="Clinical and Environmental Microbiology Branch: Whole genome sequencing antimicrobial resistance pathogens in the healthcare setting"/>
        </authorList>
    </citation>
    <scope>NUCLEOTIDE SEQUENCE</scope>
    <source>
        <strain evidence="13">2021CK-01020</strain>
    </source>
</reference>
<proteinExistence type="predicted"/>
<dbReference type="GO" id="GO:0005886">
    <property type="term" value="C:plasma membrane"/>
    <property type="evidence" value="ECO:0007669"/>
    <property type="project" value="UniProtKB-SubCell"/>
</dbReference>
<dbReference type="PATRIC" id="fig|287.1479.peg.280"/>
<accession>A0A0D7MI97</accession>
<evidence type="ECO:0000313" key="8">
    <source>
        <dbReference type="EMBL" id="ALI59328.1"/>
    </source>
</evidence>
<evidence type="ECO:0000256" key="5">
    <source>
        <dbReference type="ARBA" id="ARBA00023136"/>
    </source>
</evidence>
<keyword evidence="3 7" id="KW-0812">Transmembrane</keyword>
<dbReference type="EMBL" id="CVVU01000203">
    <property type="protein sequence ID" value="CRP03686.1"/>
    <property type="molecule type" value="Genomic_DNA"/>
</dbReference>
<feature type="transmembrane region" description="Helical" evidence="7">
    <location>
        <begin position="245"/>
        <end position="268"/>
    </location>
</feature>
<reference evidence="13" key="9">
    <citation type="submission" date="2023-10" db="EMBL/GenBank/DDBJ databases">
        <title>Pathogen: clinical or host-associated sample.</title>
        <authorList>
            <person name="Hergert J."/>
            <person name="Casey R."/>
            <person name="Wagner J."/>
            <person name="Young E.L."/>
            <person name="Oakeson K.F."/>
        </authorList>
    </citation>
    <scope>NUCLEOTIDE SEQUENCE</scope>
    <source>
        <strain evidence="13">2021CK-01020</strain>
    </source>
</reference>
<comment type="subcellular location">
    <subcellularLocation>
        <location evidence="1">Cell membrane</location>
        <topology evidence="1">Multi-pass membrane protein</topology>
    </subcellularLocation>
</comment>
<keyword evidence="5 7" id="KW-0472">Membrane</keyword>
<reference evidence="12 16" key="5">
    <citation type="submission" date="2017-08" db="EMBL/GenBank/DDBJ databases">
        <authorList>
            <person name="Feschi L."/>
            <person name="Jeukens J."/>
            <person name="Emond-Rheault J.-G."/>
            <person name="Kukavica-Ibrulj I."/>
            <person name="Boyle B."/>
            <person name="Levesque R.C."/>
        </authorList>
    </citation>
    <scope>NUCLEOTIDE SEQUENCE [LARGE SCALE GENOMIC DNA]</scope>
    <source>
        <strain evidence="12 16">PA-W36</strain>
    </source>
</reference>
<evidence type="ECO:0000313" key="14">
    <source>
        <dbReference type="Proteomes" id="UP000045039"/>
    </source>
</evidence>
<evidence type="ECO:0000256" key="6">
    <source>
        <dbReference type="SAM" id="MobiDB-lite"/>
    </source>
</evidence>
<dbReference type="EMBL" id="NSNE01000001">
    <property type="protein sequence ID" value="RPM23122.1"/>
    <property type="molecule type" value="Genomic_DNA"/>
</dbReference>
<dbReference type="KEGG" id="paeb:NCGM1900_3673"/>
<reference evidence="9" key="2">
    <citation type="submission" date="2015-06" db="EMBL/GenBank/DDBJ databases">
        <authorList>
            <person name="Radhakrishnan R."/>
            <person name="Underwood A."/>
            <person name="Al-Shahib A."/>
        </authorList>
    </citation>
    <scope>NUCLEOTIDE SEQUENCE</scope>
    <source>
        <strain evidence="9">P19_London_7_VIM_2_05_10</strain>
    </source>
</reference>